<dbReference type="AlphaFoldDB" id="A0A927MF38"/>
<keyword evidence="3" id="KW-1185">Reference proteome</keyword>
<protein>
    <submittedName>
        <fullName evidence="2">Uncharacterized protein</fullName>
    </submittedName>
</protein>
<accession>A0A927MF38</accession>
<name>A0A927MF38_9ACTN</name>
<proteinExistence type="predicted"/>
<keyword evidence="1" id="KW-0472">Membrane</keyword>
<reference evidence="2" key="1">
    <citation type="submission" date="2020-10" db="EMBL/GenBank/DDBJ databases">
        <title>Sequencing the genomes of 1000 actinobacteria strains.</title>
        <authorList>
            <person name="Klenk H.-P."/>
        </authorList>
    </citation>
    <scope>NUCLEOTIDE SEQUENCE</scope>
    <source>
        <strain evidence="2">DSM 46832</strain>
    </source>
</reference>
<dbReference type="Proteomes" id="UP000649753">
    <property type="component" value="Unassembled WGS sequence"/>
</dbReference>
<comment type="caution">
    <text evidence="2">The sequence shown here is derived from an EMBL/GenBank/DDBJ whole genome shotgun (WGS) entry which is preliminary data.</text>
</comment>
<dbReference type="EMBL" id="JADBEB010000001">
    <property type="protein sequence ID" value="MBE1492612.1"/>
    <property type="molecule type" value="Genomic_DNA"/>
</dbReference>
<evidence type="ECO:0000313" key="3">
    <source>
        <dbReference type="Proteomes" id="UP000649753"/>
    </source>
</evidence>
<gene>
    <name evidence="2" type="ORF">H4W31_008250</name>
</gene>
<keyword evidence="1" id="KW-1133">Transmembrane helix</keyword>
<sequence>MSVDELRAGFARLAESVAPDEDPYALLLRRHTRRRRRVRFAGIGGGLATLLTTALLGSGVVGLGPAGPGDGRGSPRFPENGYPVTSDLSWRLIESPARGNLGDDRALVDGLTQAFVADRVGQGAAALPEAKVLFVHDFPKARSVVVAYHSDSRASLVTRMARRGASAQELILGAGIMNARVEPFLVVSETIQGGDDSSVRFTLGLAPAGCAVEVSQTATIGPVADGIRRNWRPAPGGDYALDERVPATGYWRATCDGTLRHRAPLGAQLDEVTGSAVPAAPVTPSVGATTIDGPVASAAIGSYWELARRAGFGDSLTRDLAPAVRWSGWIFDEDIRTGVEIPPAVLVSPSAPGPVLLQVGPGVKGMLALAGQDDPAPDDPAAPDADRENWSLVSTGYTNSADLITVRIPERAGGRAVLSDRLLVVGRATDASYSVIDAAGNVLPDVSPQQRGAALFTVPLGTKLTVRALDTAGRTIASTELVERDTGRQMFGESFLTEW</sequence>
<keyword evidence="1" id="KW-0812">Transmembrane</keyword>
<evidence type="ECO:0000256" key="1">
    <source>
        <dbReference type="SAM" id="Phobius"/>
    </source>
</evidence>
<evidence type="ECO:0000313" key="2">
    <source>
        <dbReference type="EMBL" id="MBE1492612.1"/>
    </source>
</evidence>
<organism evidence="2 3">
    <name type="scientific">Plantactinospora soyae</name>
    <dbReference type="NCBI Taxonomy" id="1544732"/>
    <lineage>
        <taxon>Bacteria</taxon>
        <taxon>Bacillati</taxon>
        <taxon>Actinomycetota</taxon>
        <taxon>Actinomycetes</taxon>
        <taxon>Micromonosporales</taxon>
        <taxon>Micromonosporaceae</taxon>
        <taxon>Plantactinospora</taxon>
    </lineage>
</organism>
<dbReference type="RefSeq" id="WP_192771489.1">
    <property type="nucleotide sequence ID" value="NZ_JADBEB010000001.1"/>
</dbReference>
<feature type="transmembrane region" description="Helical" evidence="1">
    <location>
        <begin position="38"/>
        <end position="64"/>
    </location>
</feature>